<accession>A0ABT5C311</accession>
<evidence type="ECO:0000256" key="1">
    <source>
        <dbReference type="ARBA" id="ARBA00023015"/>
    </source>
</evidence>
<gene>
    <name evidence="5" type="ORF">POL72_17685</name>
</gene>
<dbReference type="Pfam" id="PF06719">
    <property type="entry name" value="AraC_N"/>
    <property type="match status" value="1"/>
</dbReference>
<reference evidence="5 6" key="1">
    <citation type="submission" date="2023-01" db="EMBL/GenBank/DDBJ databases">
        <title>Minimal conservation of predation-associated metabolite biosynthetic gene clusters underscores biosynthetic potential of Myxococcota including descriptions for ten novel species: Archangium lansinium sp. nov., Myxococcus landrumus sp. nov., Nannocystis bai.</title>
        <authorList>
            <person name="Ahearne A."/>
            <person name="Stevens C."/>
            <person name="Dowd S."/>
        </authorList>
    </citation>
    <scope>NUCLEOTIDE SEQUENCE [LARGE SCALE GENOMIC DNA]</scope>
    <source>
        <strain evidence="5 6">WIWO2</strain>
    </source>
</reference>
<evidence type="ECO:0000256" key="3">
    <source>
        <dbReference type="ARBA" id="ARBA00023163"/>
    </source>
</evidence>
<keyword evidence="6" id="KW-1185">Reference proteome</keyword>
<evidence type="ECO:0000313" key="5">
    <source>
        <dbReference type="EMBL" id="MDC0679581.1"/>
    </source>
</evidence>
<dbReference type="RefSeq" id="WP_272096576.1">
    <property type="nucleotide sequence ID" value="NZ_JAQNDK010000002.1"/>
</dbReference>
<keyword evidence="3" id="KW-0804">Transcription</keyword>
<dbReference type="InterPro" id="IPR009594">
    <property type="entry name" value="Tscrpt_reg_HTH_AraC_N"/>
</dbReference>
<keyword evidence="2" id="KW-0238">DNA-binding</keyword>
<dbReference type="Proteomes" id="UP001217485">
    <property type="component" value="Unassembled WGS sequence"/>
</dbReference>
<dbReference type="PANTHER" id="PTHR43436">
    <property type="entry name" value="ARAC-FAMILY TRANSCRIPTIONAL REGULATOR"/>
    <property type="match status" value="1"/>
</dbReference>
<dbReference type="PROSITE" id="PS00041">
    <property type="entry name" value="HTH_ARAC_FAMILY_1"/>
    <property type="match status" value="1"/>
</dbReference>
<dbReference type="Pfam" id="PF12833">
    <property type="entry name" value="HTH_18"/>
    <property type="match status" value="1"/>
</dbReference>
<protein>
    <submittedName>
        <fullName evidence="5">AraC family transcriptional regulator</fullName>
    </submittedName>
</protein>
<dbReference type="SUPFAM" id="SSF46689">
    <property type="entry name" value="Homeodomain-like"/>
    <property type="match status" value="2"/>
</dbReference>
<organism evidence="5 6">
    <name type="scientific">Sorangium atrum</name>
    <dbReference type="NCBI Taxonomy" id="2995308"/>
    <lineage>
        <taxon>Bacteria</taxon>
        <taxon>Pseudomonadati</taxon>
        <taxon>Myxococcota</taxon>
        <taxon>Polyangia</taxon>
        <taxon>Polyangiales</taxon>
        <taxon>Polyangiaceae</taxon>
        <taxon>Sorangium</taxon>
    </lineage>
</organism>
<dbReference type="InterPro" id="IPR018062">
    <property type="entry name" value="HTH_AraC-typ_CS"/>
</dbReference>
<sequence>MNLAALAELAARQLPRPNGRASQYVRPLKNLGILRHHQPTSFEAAVYEPVMGLVLQGRKETVLGADSFPMGVGECLLISHDLPVIARVTKAPYLVLLFDVELDTLRDLYEAMADSLPSAAQPRSLAVHTCDAKLVDALHRYLALAGARTDAAVLGPLVSREIHYRLATASFGGMLRDLIRHDSHASAIARAIAQLRRDFRSPVEIPRLARSVGMSASSFHKHFKAITALSPLQYRKGLQLLEARRLLRAGTISVSAAAFDVGYESAAQFSRDYARKFGVSPKHDLPAGLLPRGASR</sequence>
<proteinExistence type="predicted"/>
<dbReference type="EMBL" id="JAQNDK010000002">
    <property type="protein sequence ID" value="MDC0679581.1"/>
    <property type="molecule type" value="Genomic_DNA"/>
</dbReference>
<comment type="caution">
    <text evidence="5">The sequence shown here is derived from an EMBL/GenBank/DDBJ whole genome shotgun (WGS) entry which is preliminary data.</text>
</comment>
<dbReference type="InterPro" id="IPR018060">
    <property type="entry name" value="HTH_AraC"/>
</dbReference>
<evidence type="ECO:0000259" key="4">
    <source>
        <dbReference type="PROSITE" id="PS01124"/>
    </source>
</evidence>
<dbReference type="PROSITE" id="PS01124">
    <property type="entry name" value="HTH_ARAC_FAMILY_2"/>
    <property type="match status" value="1"/>
</dbReference>
<dbReference type="Gene3D" id="1.10.10.60">
    <property type="entry name" value="Homeodomain-like"/>
    <property type="match status" value="2"/>
</dbReference>
<feature type="domain" description="HTH araC/xylS-type" evidence="4">
    <location>
        <begin position="189"/>
        <end position="287"/>
    </location>
</feature>
<evidence type="ECO:0000313" key="6">
    <source>
        <dbReference type="Proteomes" id="UP001217485"/>
    </source>
</evidence>
<dbReference type="PANTHER" id="PTHR43436:SF1">
    <property type="entry name" value="TRANSCRIPTIONAL REGULATORY PROTEIN"/>
    <property type="match status" value="1"/>
</dbReference>
<evidence type="ECO:0000256" key="2">
    <source>
        <dbReference type="ARBA" id="ARBA00023125"/>
    </source>
</evidence>
<name>A0ABT5C311_9BACT</name>
<dbReference type="SMART" id="SM00342">
    <property type="entry name" value="HTH_ARAC"/>
    <property type="match status" value="1"/>
</dbReference>
<keyword evidence="1" id="KW-0805">Transcription regulation</keyword>
<dbReference type="InterPro" id="IPR009057">
    <property type="entry name" value="Homeodomain-like_sf"/>
</dbReference>